<accession>A0A6A6Y5U7</accession>
<gene>
    <name evidence="4 6" type="ORF">BDZ99DRAFT_468495</name>
</gene>
<evidence type="ECO:0000256" key="3">
    <source>
        <dbReference type="SAM" id="MobiDB-lite"/>
    </source>
</evidence>
<dbReference type="PANTHER" id="PTHR21250">
    <property type="entry name" value="PRE-RRNA-PROCESSING PROTEIN TSR2 HOMOLOG"/>
    <property type="match status" value="1"/>
</dbReference>
<dbReference type="AlphaFoldDB" id="A0A6A6Y5U7"/>
<dbReference type="InterPro" id="IPR019398">
    <property type="entry name" value="Pre-rRNA_process_TSR2"/>
</dbReference>
<name>A0A6A6Y5U7_9PEZI</name>
<dbReference type="OrthoDB" id="263560at2759"/>
<dbReference type="RefSeq" id="XP_033570121.1">
    <property type="nucleotide sequence ID" value="XM_033721257.1"/>
</dbReference>
<keyword evidence="2" id="KW-0698">rRNA processing</keyword>
<reference evidence="6" key="2">
    <citation type="submission" date="2020-04" db="EMBL/GenBank/DDBJ databases">
        <authorList>
            <consortium name="NCBI Genome Project"/>
        </authorList>
    </citation>
    <scope>NUCLEOTIDE SEQUENCE</scope>
    <source>
        <strain evidence="6">CBS 304.34</strain>
    </source>
</reference>
<reference evidence="6" key="3">
    <citation type="submission" date="2025-04" db="UniProtKB">
        <authorList>
            <consortium name="RefSeq"/>
        </authorList>
    </citation>
    <scope>IDENTIFICATION</scope>
    <source>
        <strain evidence="6">CBS 304.34</strain>
    </source>
</reference>
<organism evidence="4">
    <name type="scientific">Mytilinidion resinicola</name>
    <dbReference type="NCBI Taxonomy" id="574789"/>
    <lineage>
        <taxon>Eukaryota</taxon>
        <taxon>Fungi</taxon>
        <taxon>Dikarya</taxon>
        <taxon>Ascomycota</taxon>
        <taxon>Pezizomycotina</taxon>
        <taxon>Dothideomycetes</taxon>
        <taxon>Pleosporomycetidae</taxon>
        <taxon>Mytilinidiales</taxon>
        <taxon>Mytilinidiaceae</taxon>
        <taxon>Mytilinidion</taxon>
    </lineage>
</organism>
<evidence type="ECO:0008006" key="7">
    <source>
        <dbReference type="Google" id="ProtNLM"/>
    </source>
</evidence>
<dbReference type="GO" id="GO:0006364">
    <property type="term" value="P:rRNA processing"/>
    <property type="evidence" value="ECO:0007669"/>
    <property type="project" value="UniProtKB-KW"/>
</dbReference>
<evidence type="ECO:0000256" key="1">
    <source>
        <dbReference type="ARBA" id="ARBA00006524"/>
    </source>
</evidence>
<sequence length="198" mass="22331">MSAPPLSQANGATMTPEQIQEKWELGIWHTLYNWEDLKTAIQNGEGESDGEDVRDWLAGRISEMFDEDPGTDALDIEVVLLETIEDNFLVRLETDSEVKIAQNIMKIRDEISKGNFSTFDALHAEWLKNKDKPLQKGKIRVVETNQDWEGDSVDEESEDDEDDDVSMTDAPPLVPVKVKPVPEVDEDGFTKVIGKKGR</sequence>
<dbReference type="EMBL" id="MU003719">
    <property type="protein sequence ID" value="KAF2803157.1"/>
    <property type="molecule type" value="Genomic_DNA"/>
</dbReference>
<protein>
    <recommendedName>
        <fullName evidence="7">Pre-rRNA-processing protein-like protein TSR2</fullName>
    </recommendedName>
</protein>
<proteinExistence type="inferred from homology"/>
<feature type="compositionally biased region" description="Acidic residues" evidence="3">
    <location>
        <begin position="146"/>
        <end position="166"/>
    </location>
</feature>
<dbReference type="GeneID" id="54462150"/>
<reference evidence="4 6" key="1">
    <citation type="journal article" date="2020" name="Stud. Mycol.">
        <title>101 Dothideomycetes genomes: a test case for predicting lifestyles and emergence of pathogens.</title>
        <authorList>
            <person name="Haridas S."/>
            <person name="Albert R."/>
            <person name="Binder M."/>
            <person name="Bloem J."/>
            <person name="Labutti K."/>
            <person name="Salamov A."/>
            <person name="Andreopoulos B."/>
            <person name="Baker S."/>
            <person name="Barry K."/>
            <person name="Bills G."/>
            <person name="Bluhm B."/>
            <person name="Cannon C."/>
            <person name="Castanera R."/>
            <person name="Culley D."/>
            <person name="Daum C."/>
            <person name="Ezra D."/>
            <person name="Gonzalez J."/>
            <person name="Henrissat B."/>
            <person name="Kuo A."/>
            <person name="Liang C."/>
            <person name="Lipzen A."/>
            <person name="Lutzoni F."/>
            <person name="Magnuson J."/>
            <person name="Mondo S."/>
            <person name="Nolan M."/>
            <person name="Ohm R."/>
            <person name="Pangilinan J."/>
            <person name="Park H.-J."/>
            <person name="Ramirez L."/>
            <person name="Alfaro M."/>
            <person name="Sun H."/>
            <person name="Tritt A."/>
            <person name="Yoshinaga Y."/>
            <person name="Zwiers L.-H."/>
            <person name="Turgeon B."/>
            <person name="Goodwin S."/>
            <person name="Spatafora J."/>
            <person name="Crous P."/>
            <person name="Grigoriev I."/>
        </authorList>
    </citation>
    <scope>NUCLEOTIDE SEQUENCE</scope>
    <source>
        <strain evidence="4 6">CBS 304.34</strain>
    </source>
</reference>
<feature type="region of interest" description="Disordered" evidence="3">
    <location>
        <begin position="143"/>
        <end position="181"/>
    </location>
</feature>
<keyword evidence="5" id="KW-1185">Reference proteome</keyword>
<evidence type="ECO:0000256" key="2">
    <source>
        <dbReference type="ARBA" id="ARBA00022552"/>
    </source>
</evidence>
<evidence type="ECO:0000313" key="4">
    <source>
        <dbReference type="EMBL" id="KAF2803157.1"/>
    </source>
</evidence>
<dbReference type="Pfam" id="PF10273">
    <property type="entry name" value="WGG"/>
    <property type="match status" value="1"/>
</dbReference>
<comment type="similarity">
    <text evidence="1">Belongs to the TSR2 family.</text>
</comment>
<dbReference type="Proteomes" id="UP000504636">
    <property type="component" value="Unplaced"/>
</dbReference>
<evidence type="ECO:0000313" key="6">
    <source>
        <dbReference type="RefSeq" id="XP_033570121.1"/>
    </source>
</evidence>
<evidence type="ECO:0000313" key="5">
    <source>
        <dbReference type="Proteomes" id="UP000504636"/>
    </source>
</evidence>